<dbReference type="OrthoDB" id="6500128at2759"/>
<accession>A0A5N6UQ85</accession>
<evidence type="ECO:0000256" key="9">
    <source>
        <dbReference type="SAM" id="Phobius"/>
    </source>
</evidence>
<dbReference type="Gene3D" id="1.20.1560.10">
    <property type="entry name" value="ABC transporter type 1, transmembrane domain"/>
    <property type="match status" value="1"/>
</dbReference>
<keyword evidence="3" id="KW-0813">Transport</keyword>
<keyword evidence="7 9" id="KW-1133">Transmembrane helix</keyword>
<feature type="domain" description="ABC transmembrane type-1" evidence="11">
    <location>
        <begin position="321"/>
        <end position="535"/>
    </location>
</feature>
<dbReference type="GO" id="GO:0005524">
    <property type="term" value="F:ATP binding"/>
    <property type="evidence" value="ECO:0007669"/>
    <property type="project" value="UniProtKB-KW"/>
</dbReference>
<dbReference type="PROSITE" id="PS50929">
    <property type="entry name" value="ABC_TM1F"/>
    <property type="match status" value="1"/>
</dbReference>
<dbReference type="Proteomes" id="UP000326950">
    <property type="component" value="Unassembled WGS sequence"/>
</dbReference>
<dbReference type="SUPFAM" id="SSF52540">
    <property type="entry name" value="P-loop containing nucleoside triphosphate hydrolases"/>
    <property type="match status" value="1"/>
</dbReference>
<evidence type="ECO:0000313" key="13">
    <source>
        <dbReference type="Proteomes" id="UP000326950"/>
    </source>
</evidence>
<dbReference type="InterPro" id="IPR027417">
    <property type="entry name" value="P-loop_NTPase"/>
</dbReference>
<evidence type="ECO:0000256" key="5">
    <source>
        <dbReference type="ARBA" id="ARBA00022741"/>
    </source>
</evidence>
<comment type="subcellular location">
    <subcellularLocation>
        <location evidence="1">Membrane</location>
        <topology evidence="1">Multi-pass membrane protein</topology>
    </subcellularLocation>
</comment>
<evidence type="ECO:0000259" key="11">
    <source>
        <dbReference type="PROSITE" id="PS50929"/>
    </source>
</evidence>
<dbReference type="EMBL" id="ML738651">
    <property type="protein sequence ID" value="KAE8160818.1"/>
    <property type="molecule type" value="Genomic_DNA"/>
</dbReference>
<keyword evidence="5" id="KW-0547">Nucleotide-binding</keyword>
<dbReference type="SUPFAM" id="SSF90123">
    <property type="entry name" value="ABC transporter transmembrane region"/>
    <property type="match status" value="1"/>
</dbReference>
<dbReference type="InterPro" id="IPR003439">
    <property type="entry name" value="ABC_transporter-like_ATP-bd"/>
</dbReference>
<dbReference type="Pfam" id="PF00005">
    <property type="entry name" value="ABC_tran"/>
    <property type="match status" value="1"/>
</dbReference>
<keyword evidence="4 9" id="KW-0812">Transmembrane</keyword>
<evidence type="ECO:0000256" key="6">
    <source>
        <dbReference type="ARBA" id="ARBA00022840"/>
    </source>
</evidence>
<evidence type="ECO:0000256" key="3">
    <source>
        <dbReference type="ARBA" id="ARBA00022448"/>
    </source>
</evidence>
<dbReference type="GO" id="GO:0140359">
    <property type="term" value="F:ABC-type transporter activity"/>
    <property type="evidence" value="ECO:0007669"/>
    <property type="project" value="InterPro"/>
</dbReference>
<evidence type="ECO:0000256" key="1">
    <source>
        <dbReference type="ARBA" id="ARBA00004141"/>
    </source>
</evidence>
<name>A0A5N6UQ85_ASPTM</name>
<dbReference type="AlphaFoldDB" id="A0A5N6UQ85"/>
<dbReference type="PANTHER" id="PTHR24223:SF456">
    <property type="entry name" value="MULTIDRUG RESISTANCE-ASSOCIATED PROTEIN LETHAL(2)03659"/>
    <property type="match status" value="1"/>
</dbReference>
<keyword evidence="13" id="KW-1185">Reference proteome</keyword>
<proteinExistence type="inferred from homology"/>
<gene>
    <name evidence="12" type="ORF">BDV40DRAFT_301911</name>
</gene>
<dbReference type="InterPro" id="IPR011527">
    <property type="entry name" value="ABC1_TM_dom"/>
</dbReference>
<dbReference type="Gene3D" id="3.40.50.300">
    <property type="entry name" value="P-loop containing nucleotide triphosphate hydrolases"/>
    <property type="match status" value="1"/>
</dbReference>
<dbReference type="InterPro" id="IPR050173">
    <property type="entry name" value="ABC_transporter_C-like"/>
</dbReference>
<dbReference type="InterPro" id="IPR036640">
    <property type="entry name" value="ABC1_TM_sf"/>
</dbReference>
<reference evidence="12 13" key="1">
    <citation type="submission" date="2019-04" db="EMBL/GenBank/DDBJ databases">
        <title>Friends and foes A comparative genomics study of 23 Aspergillus species from section Flavi.</title>
        <authorList>
            <consortium name="DOE Joint Genome Institute"/>
            <person name="Kjaerbolling I."/>
            <person name="Vesth T."/>
            <person name="Frisvad J.C."/>
            <person name="Nybo J.L."/>
            <person name="Theobald S."/>
            <person name="Kildgaard S."/>
            <person name="Isbrandt T."/>
            <person name="Kuo A."/>
            <person name="Sato A."/>
            <person name="Lyhne E.K."/>
            <person name="Kogle M.E."/>
            <person name="Wiebenga A."/>
            <person name="Kun R.S."/>
            <person name="Lubbers R.J."/>
            <person name="Makela M.R."/>
            <person name="Barry K."/>
            <person name="Chovatia M."/>
            <person name="Clum A."/>
            <person name="Daum C."/>
            <person name="Haridas S."/>
            <person name="He G."/>
            <person name="LaButti K."/>
            <person name="Lipzen A."/>
            <person name="Mondo S."/>
            <person name="Riley R."/>
            <person name="Salamov A."/>
            <person name="Simmons B.A."/>
            <person name="Magnuson J.K."/>
            <person name="Henrissat B."/>
            <person name="Mortensen U.H."/>
            <person name="Larsen T.O."/>
            <person name="Devries R.P."/>
            <person name="Grigoriev I.V."/>
            <person name="Machida M."/>
            <person name="Baker S.E."/>
            <person name="Andersen M.R."/>
        </authorList>
    </citation>
    <scope>NUCLEOTIDE SEQUENCE [LARGE SCALE GENOMIC DNA]</scope>
    <source>
        <strain evidence="12 13">CBS 117626</strain>
    </source>
</reference>
<dbReference type="PROSITE" id="PS50893">
    <property type="entry name" value="ABC_TRANSPORTER_2"/>
    <property type="match status" value="1"/>
</dbReference>
<dbReference type="GO" id="GO:0016020">
    <property type="term" value="C:membrane"/>
    <property type="evidence" value="ECO:0007669"/>
    <property type="project" value="UniProtKB-SubCell"/>
</dbReference>
<dbReference type="GO" id="GO:0016887">
    <property type="term" value="F:ATP hydrolysis activity"/>
    <property type="evidence" value="ECO:0007669"/>
    <property type="project" value="InterPro"/>
</dbReference>
<comment type="similarity">
    <text evidence="2">Belongs to the ABC transporter superfamily. ABCC family. Conjugate transporter (TC 3.A.1.208) subfamily.</text>
</comment>
<protein>
    <submittedName>
        <fullName evidence="12">ABC transporter type 1, transmembrane domain-containing protein</fullName>
    </submittedName>
</protein>
<feature type="transmembrane region" description="Helical" evidence="9">
    <location>
        <begin position="339"/>
        <end position="359"/>
    </location>
</feature>
<organism evidence="12 13">
    <name type="scientific">Aspergillus tamarii</name>
    <dbReference type="NCBI Taxonomy" id="41984"/>
    <lineage>
        <taxon>Eukaryota</taxon>
        <taxon>Fungi</taxon>
        <taxon>Dikarya</taxon>
        <taxon>Ascomycota</taxon>
        <taxon>Pezizomycotina</taxon>
        <taxon>Eurotiomycetes</taxon>
        <taxon>Eurotiomycetidae</taxon>
        <taxon>Eurotiales</taxon>
        <taxon>Aspergillaceae</taxon>
        <taxon>Aspergillus</taxon>
        <taxon>Aspergillus subgen. Circumdati</taxon>
    </lineage>
</organism>
<evidence type="ECO:0000256" key="4">
    <source>
        <dbReference type="ARBA" id="ARBA00022692"/>
    </source>
</evidence>
<evidence type="ECO:0000259" key="10">
    <source>
        <dbReference type="PROSITE" id="PS50893"/>
    </source>
</evidence>
<feature type="transmembrane region" description="Helical" evidence="9">
    <location>
        <begin position="300"/>
        <end position="319"/>
    </location>
</feature>
<evidence type="ECO:0000313" key="12">
    <source>
        <dbReference type="EMBL" id="KAE8160818.1"/>
    </source>
</evidence>
<evidence type="ECO:0000256" key="7">
    <source>
        <dbReference type="ARBA" id="ARBA00022989"/>
    </source>
</evidence>
<keyword evidence="8 9" id="KW-0472">Membrane</keyword>
<sequence>MSVLLNVLSSLLNADVSMRRAKTYLSQSKRFNKIIPADQVEFRNATVAWPGCSDTTSTFKDLTLTFPRDSLSIIIGPTGSVSFDQISHVQATEPWVTDSAVAFDSQSMWLQTSTLRDNILLGLPFDKEGYAKVIFACALEKDLELLPQRDQTEILAKGANLSGGQRWCVGLARALYSRARTLLLDGTFSAVDVPTCEHISRYVLGGELLRGRTSILVTYHLKLCLPRAIYLVQLENGGLKSADMLPERNHPLSNNCTLTEALWKVHAPSVALKMLENPAGGLQPFPNAQLLVLSQKRDNISHWLFTAVSFLGFSGFMLAKTDAFQAGQDTEQIASHRSVFYYVSVYLTLSVVVCTFGTGRMYNTSSVAFRASQSLFHKVLFSVLQAPLPWHDNTPVGHVSRFSADFNVSDAQIGGDLLATLKHSMEMATALNAGTIANPCLLIITVILLKMYLWCARRFIKLSRQLKGLENVAKGPLLEELESTISGLSSVRVFGQVDLALERFQDKVRRHARAFWHLRLLNRWLSFRVNVMDAS</sequence>
<evidence type="ECO:0000256" key="8">
    <source>
        <dbReference type="ARBA" id="ARBA00023136"/>
    </source>
</evidence>
<dbReference type="PANTHER" id="PTHR24223">
    <property type="entry name" value="ATP-BINDING CASSETTE SUB-FAMILY C"/>
    <property type="match status" value="1"/>
</dbReference>
<evidence type="ECO:0000256" key="2">
    <source>
        <dbReference type="ARBA" id="ARBA00009726"/>
    </source>
</evidence>
<feature type="transmembrane region" description="Helical" evidence="9">
    <location>
        <begin position="436"/>
        <end position="455"/>
    </location>
</feature>
<dbReference type="Pfam" id="PF00664">
    <property type="entry name" value="ABC_membrane"/>
    <property type="match status" value="1"/>
</dbReference>
<feature type="domain" description="ABC transporter" evidence="10">
    <location>
        <begin position="40"/>
        <end position="261"/>
    </location>
</feature>
<keyword evidence="6" id="KW-0067">ATP-binding</keyword>